<evidence type="ECO:0000313" key="2">
    <source>
        <dbReference type="Proteomes" id="UP000192801"/>
    </source>
</evidence>
<gene>
    <name evidence="1" type="ORF">BST26_04485</name>
</gene>
<name>A0A1X0DJF1_9MYCO</name>
<organism evidence="1 2">
    <name type="scientific">Mycolicibacterium insubricum</name>
    <dbReference type="NCBI Taxonomy" id="444597"/>
    <lineage>
        <taxon>Bacteria</taxon>
        <taxon>Bacillati</taxon>
        <taxon>Actinomycetota</taxon>
        <taxon>Actinomycetes</taxon>
        <taxon>Mycobacteriales</taxon>
        <taxon>Mycobacteriaceae</taxon>
        <taxon>Mycolicibacterium</taxon>
    </lineage>
</organism>
<dbReference type="RefSeq" id="WP_083029566.1">
    <property type="nucleotide sequence ID" value="NZ_AP022618.1"/>
</dbReference>
<dbReference type="AlphaFoldDB" id="A0A1X0DJF1"/>
<sequence>MSESPDLPPAYLPPQPIYPVVPPPVYPYAYPTPVPVRTPMSGARIADIVATVLVGTLQVALSVIAVFWSFFFPMAWDSCSSSYSGRTCSDGLMVAAYGGVWGGVALAAALALTGVLIGALRGRLMFVWPLLGTLIVVIGTVVGTHLAEAAGGL</sequence>
<protein>
    <submittedName>
        <fullName evidence="1">Uncharacterized protein</fullName>
    </submittedName>
</protein>
<dbReference type="Proteomes" id="UP000192801">
    <property type="component" value="Unassembled WGS sequence"/>
</dbReference>
<dbReference type="STRING" id="444597.BST26_04485"/>
<accession>A0A1X0DJF1</accession>
<evidence type="ECO:0000313" key="1">
    <source>
        <dbReference type="EMBL" id="ORA72521.1"/>
    </source>
</evidence>
<proteinExistence type="predicted"/>
<comment type="caution">
    <text evidence="1">The sequence shown here is derived from an EMBL/GenBank/DDBJ whole genome shotgun (WGS) entry which is preliminary data.</text>
</comment>
<reference evidence="1 2" key="1">
    <citation type="submission" date="2016-12" db="EMBL/GenBank/DDBJ databases">
        <title>The new phylogeny of genus Mycobacterium.</title>
        <authorList>
            <person name="Tortoli E."/>
            <person name="Trovato A."/>
            <person name="Cirillo D.M."/>
        </authorList>
    </citation>
    <scope>NUCLEOTIDE SEQUENCE [LARGE SCALE GENOMIC DNA]</scope>
    <source>
        <strain evidence="1 2">DSM 45130</strain>
    </source>
</reference>
<keyword evidence="2" id="KW-1185">Reference proteome</keyword>
<dbReference type="EMBL" id="MVHS01000007">
    <property type="protein sequence ID" value="ORA72521.1"/>
    <property type="molecule type" value="Genomic_DNA"/>
</dbReference>